<comment type="caution">
    <text evidence="3">The sequence shown here is derived from an EMBL/GenBank/DDBJ whole genome shotgun (WGS) entry which is preliminary data.</text>
</comment>
<dbReference type="SUPFAM" id="SSF53335">
    <property type="entry name" value="S-adenosyl-L-methionine-dependent methyltransferases"/>
    <property type="match status" value="1"/>
</dbReference>
<keyword evidence="1" id="KW-0808">Transferase</keyword>
<dbReference type="PANTHER" id="PTHR44068">
    <property type="entry name" value="ZGC:194242"/>
    <property type="match status" value="1"/>
</dbReference>
<reference evidence="3 4" key="1">
    <citation type="journal article" date="2016" name="Nat. Commun.">
        <title>Thousands of microbial genomes shed light on interconnected biogeochemical processes in an aquifer system.</title>
        <authorList>
            <person name="Anantharaman K."/>
            <person name="Brown C.T."/>
            <person name="Hug L.A."/>
            <person name="Sharon I."/>
            <person name="Castelle C.J."/>
            <person name="Probst A.J."/>
            <person name="Thomas B.C."/>
            <person name="Singh A."/>
            <person name="Wilkins M.J."/>
            <person name="Karaoz U."/>
            <person name="Brodie E.L."/>
            <person name="Williams K.H."/>
            <person name="Hubbard S.S."/>
            <person name="Banfield J.F."/>
        </authorList>
    </citation>
    <scope>NUCLEOTIDE SEQUENCE [LARGE SCALE GENOMIC DNA]</scope>
</reference>
<evidence type="ECO:0000256" key="1">
    <source>
        <dbReference type="ARBA" id="ARBA00022679"/>
    </source>
</evidence>
<feature type="domain" description="Methyltransferase type 11" evidence="2">
    <location>
        <begin position="21"/>
        <end position="120"/>
    </location>
</feature>
<proteinExistence type="predicted"/>
<dbReference type="InterPro" id="IPR029063">
    <property type="entry name" value="SAM-dependent_MTases_sf"/>
</dbReference>
<gene>
    <name evidence="3" type="ORF">A2462_06705</name>
</gene>
<dbReference type="Gene3D" id="3.40.50.150">
    <property type="entry name" value="Vaccinia Virus protein VP39"/>
    <property type="match status" value="1"/>
</dbReference>
<dbReference type="CDD" id="cd02440">
    <property type="entry name" value="AdoMet_MTases"/>
    <property type="match status" value="1"/>
</dbReference>
<evidence type="ECO:0000259" key="2">
    <source>
        <dbReference type="Pfam" id="PF08241"/>
    </source>
</evidence>
<protein>
    <recommendedName>
        <fullName evidence="2">Methyltransferase type 11 domain-containing protein</fullName>
    </recommendedName>
</protein>
<organism evidence="3 4">
    <name type="scientific">candidate division WOR-1 bacterium RIFOXYC2_FULL_41_25</name>
    <dbReference type="NCBI Taxonomy" id="1802586"/>
    <lineage>
        <taxon>Bacteria</taxon>
        <taxon>Bacillati</taxon>
        <taxon>Saganbacteria</taxon>
    </lineage>
</organism>
<dbReference type="EMBL" id="MEUI01000035">
    <property type="protein sequence ID" value="OGC33426.1"/>
    <property type="molecule type" value="Genomic_DNA"/>
</dbReference>
<name>A0A1F4TL57_UNCSA</name>
<dbReference type="Pfam" id="PF08241">
    <property type="entry name" value="Methyltransf_11"/>
    <property type="match status" value="1"/>
</dbReference>
<evidence type="ECO:0000313" key="4">
    <source>
        <dbReference type="Proteomes" id="UP000177309"/>
    </source>
</evidence>
<accession>A0A1F4TL57</accession>
<dbReference type="Proteomes" id="UP000177309">
    <property type="component" value="Unassembled WGS sequence"/>
</dbReference>
<dbReference type="InterPro" id="IPR013216">
    <property type="entry name" value="Methyltransf_11"/>
</dbReference>
<dbReference type="GO" id="GO:0008757">
    <property type="term" value="F:S-adenosylmethionine-dependent methyltransferase activity"/>
    <property type="evidence" value="ECO:0007669"/>
    <property type="project" value="InterPro"/>
</dbReference>
<dbReference type="InterPro" id="IPR050447">
    <property type="entry name" value="Erg6_SMT_methyltransf"/>
</dbReference>
<dbReference type="PANTHER" id="PTHR44068:SF11">
    <property type="entry name" value="GERANYL DIPHOSPHATE 2-C-METHYLTRANSFERASE"/>
    <property type="match status" value="1"/>
</dbReference>
<sequence>MKDRVLYIEIAKRLGEAENILDIGCGEGKLCNYLAKHTGRKITGLDISGMGFKKAKKMAHKIKVPSLVECVEGDVGNMICFKDNIFDAVTMAYTLHHVNDEKRALSEIKRILKPGGRLIIADYIIEEEGKGSECHKFNFKTMRKLFPKEALSLLESKLLKSDLALLVAIK</sequence>
<evidence type="ECO:0000313" key="3">
    <source>
        <dbReference type="EMBL" id="OGC33426.1"/>
    </source>
</evidence>
<dbReference type="AlphaFoldDB" id="A0A1F4TL57"/>